<dbReference type="PROSITE" id="PS51935">
    <property type="entry name" value="NLPC_P60"/>
    <property type="match status" value="1"/>
</dbReference>
<feature type="domain" description="NlpC/P60" evidence="6">
    <location>
        <begin position="40"/>
        <end position="166"/>
    </location>
</feature>
<keyword evidence="2" id="KW-0645">Protease</keyword>
<evidence type="ECO:0000313" key="8">
    <source>
        <dbReference type="Proteomes" id="UP000298325"/>
    </source>
</evidence>
<evidence type="ECO:0000256" key="1">
    <source>
        <dbReference type="ARBA" id="ARBA00007074"/>
    </source>
</evidence>
<keyword evidence="3" id="KW-0378">Hydrolase</keyword>
<keyword evidence="4" id="KW-0788">Thiol protease</keyword>
<dbReference type="InterPro" id="IPR000064">
    <property type="entry name" value="NLP_P60_dom"/>
</dbReference>
<keyword evidence="8" id="KW-1185">Reference proteome</keyword>
<dbReference type="PANTHER" id="PTHR47053">
    <property type="entry name" value="MUREIN DD-ENDOPEPTIDASE MEPH-RELATED"/>
    <property type="match status" value="1"/>
</dbReference>
<evidence type="ECO:0000259" key="6">
    <source>
        <dbReference type="PROSITE" id="PS51935"/>
    </source>
</evidence>
<dbReference type="AlphaFoldDB" id="A0A4Z1C9V0"/>
<protein>
    <submittedName>
        <fullName evidence="7">NlpC/P60 family protein</fullName>
    </submittedName>
</protein>
<name>A0A4Z1C9V0_9GAMM</name>
<organism evidence="7 8">
    <name type="scientific">Marinobacter confluentis</name>
    <dbReference type="NCBI Taxonomy" id="1697557"/>
    <lineage>
        <taxon>Bacteria</taxon>
        <taxon>Pseudomonadati</taxon>
        <taxon>Pseudomonadota</taxon>
        <taxon>Gammaproteobacteria</taxon>
        <taxon>Pseudomonadales</taxon>
        <taxon>Marinobacteraceae</taxon>
        <taxon>Marinobacter</taxon>
    </lineage>
</organism>
<feature type="chain" id="PRO_5021314815" evidence="5">
    <location>
        <begin position="25"/>
        <end position="166"/>
    </location>
</feature>
<comment type="similarity">
    <text evidence="1">Belongs to the peptidase C40 family.</text>
</comment>
<dbReference type="OrthoDB" id="9807055at2"/>
<dbReference type="GO" id="GO:0008234">
    <property type="term" value="F:cysteine-type peptidase activity"/>
    <property type="evidence" value="ECO:0007669"/>
    <property type="project" value="UniProtKB-KW"/>
</dbReference>
<dbReference type="InterPro" id="IPR051202">
    <property type="entry name" value="Peptidase_C40"/>
</dbReference>
<dbReference type="Proteomes" id="UP000298325">
    <property type="component" value="Unassembled WGS sequence"/>
</dbReference>
<dbReference type="Pfam" id="PF00877">
    <property type="entry name" value="NLPC_P60"/>
    <property type="match status" value="1"/>
</dbReference>
<reference evidence="7 8" key="1">
    <citation type="submission" date="2019-04" db="EMBL/GenBank/DDBJ databases">
        <authorList>
            <person name="Park S."/>
            <person name="Yoon J.-H."/>
        </authorList>
    </citation>
    <scope>NUCLEOTIDE SEQUENCE [LARGE SCALE GENOMIC DNA]</scope>
    <source>
        <strain evidence="7 8">HJM-18</strain>
    </source>
</reference>
<sequence>MNSRPAFPLLVLIILLGLGGCASHQQLPAATDTGWKPAQNATPESAVANSLWRVFERYEGTPYQYGGMSDSGFDCSGFIATAFDEALGRQLPRTTSQMLATGKTVPPDQLQPGDLVFFRIKGKDQHAGIYMGEDKFIHSSTSLGVTRSSLNGYYWRNRLSQVRRFE</sequence>
<evidence type="ECO:0000256" key="2">
    <source>
        <dbReference type="ARBA" id="ARBA00022670"/>
    </source>
</evidence>
<evidence type="ECO:0000256" key="4">
    <source>
        <dbReference type="ARBA" id="ARBA00022807"/>
    </source>
</evidence>
<proteinExistence type="inferred from homology"/>
<accession>A0A4Z1C9V0</accession>
<dbReference type="EMBL" id="SRPF01000002">
    <property type="protein sequence ID" value="TGN40216.1"/>
    <property type="molecule type" value="Genomic_DNA"/>
</dbReference>
<dbReference type="SUPFAM" id="SSF54001">
    <property type="entry name" value="Cysteine proteinases"/>
    <property type="match status" value="1"/>
</dbReference>
<evidence type="ECO:0000256" key="3">
    <source>
        <dbReference type="ARBA" id="ARBA00022801"/>
    </source>
</evidence>
<evidence type="ECO:0000313" key="7">
    <source>
        <dbReference type="EMBL" id="TGN40216.1"/>
    </source>
</evidence>
<dbReference type="Gene3D" id="3.90.1720.10">
    <property type="entry name" value="endopeptidase domain like (from Nostoc punctiforme)"/>
    <property type="match status" value="1"/>
</dbReference>
<dbReference type="PROSITE" id="PS51257">
    <property type="entry name" value="PROKAR_LIPOPROTEIN"/>
    <property type="match status" value="1"/>
</dbReference>
<dbReference type="GO" id="GO:0006508">
    <property type="term" value="P:proteolysis"/>
    <property type="evidence" value="ECO:0007669"/>
    <property type="project" value="UniProtKB-KW"/>
</dbReference>
<dbReference type="InterPro" id="IPR038765">
    <property type="entry name" value="Papain-like_cys_pep_sf"/>
</dbReference>
<feature type="signal peptide" evidence="5">
    <location>
        <begin position="1"/>
        <end position="24"/>
    </location>
</feature>
<dbReference type="RefSeq" id="WP_135802878.1">
    <property type="nucleotide sequence ID" value="NZ_SRPF01000002.1"/>
</dbReference>
<gene>
    <name evidence="7" type="ORF">E5Q11_07995</name>
</gene>
<dbReference type="PANTHER" id="PTHR47053:SF1">
    <property type="entry name" value="MUREIN DD-ENDOPEPTIDASE MEPH-RELATED"/>
    <property type="match status" value="1"/>
</dbReference>
<keyword evidence="5" id="KW-0732">Signal</keyword>
<evidence type="ECO:0000256" key="5">
    <source>
        <dbReference type="SAM" id="SignalP"/>
    </source>
</evidence>
<comment type="caution">
    <text evidence="7">The sequence shown here is derived from an EMBL/GenBank/DDBJ whole genome shotgun (WGS) entry which is preliminary data.</text>
</comment>